<evidence type="ECO:0000313" key="2">
    <source>
        <dbReference type="EMBL" id="WXA90217.1"/>
    </source>
</evidence>
<gene>
    <name evidence="2" type="ORF">LZC95_27610</name>
</gene>
<proteinExistence type="predicted"/>
<dbReference type="InterPro" id="IPR004360">
    <property type="entry name" value="Glyas_Fos-R_dOase_dom"/>
</dbReference>
<dbReference type="InterPro" id="IPR037523">
    <property type="entry name" value="VOC_core"/>
</dbReference>
<dbReference type="InterPro" id="IPR029068">
    <property type="entry name" value="Glyas_Bleomycin-R_OHBP_Dase"/>
</dbReference>
<dbReference type="PANTHER" id="PTHR34109">
    <property type="entry name" value="BNAUNNG04460D PROTEIN-RELATED"/>
    <property type="match status" value="1"/>
</dbReference>
<accession>A0ABZ2JZ78</accession>
<dbReference type="PROSITE" id="PS51819">
    <property type="entry name" value="VOC"/>
    <property type="match status" value="1"/>
</dbReference>
<sequence length="133" mass="14407">MTERKPAPLAPYLVVHDGNAALDFYKRAFDATIIDTYPYEGKLGHATLSINGGEIMLSDEFPVEITGVRTPKSLGGTTTTISLAVSDADSWFDRAVAAGAKVLRPLNDEFYGRMGKLVDPYGHCWSIVGPTKT</sequence>
<feature type="domain" description="VOC" evidence="1">
    <location>
        <begin position="5"/>
        <end position="130"/>
    </location>
</feature>
<keyword evidence="3" id="KW-1185">Reference proteome</keyword>
<evidence type="ECO:0000313" key="3">
    <source>
        <dbReference type="Proteomes" id="UP001379533"/>
    </source>
</evidence>
<reference evidence="2 3" key="1">
    <citation type="submission" date="2021-12" db="EMBL/GenBank/DDBJ databases">
        <title>Discovery of the Pendulisporaceae a myxobacterial family with distinct sporulation behavior and unique specialized metabolism.</title>
        <authorList>
            <person name="Garcia R."/>
            <person name="Popoff A."/>
            <person name="Bader C.D."/>
            <person name="Loehr J."/>
            <person name="Walesch S."/>
            <person name="Walt C."/>
            <person name="Boldt J."/>
            <person name="Bunk B."/>
            <person name="Haeckl F.J.F.P.J."/>
            <person name="Gunesch A.P."/>
            <person name="Birkelbach J."/>
            <person name="Nuebel U."/>
            <person name="Pietschmann T."/>
            <person name="Bach T."/>
            <person name="Mueller R."/>
        </authorList>
    </citation>
    <scope>NUCLEOTIDE SEQUENCE [LARGE SCALE GENOMIC DNA]</scope>
    <source>
        <strain evidence="2 3">MSr12523</strain>
    </source>
</reference>
<dbReference type="Pfam" id="PF00903">
    <property type="entry name" value="Glyoxalase"/>
    <property type="match status" value="1"/>
</dbReference>
<dbReference type="Proteomes" id="UP001379533">
    <property type="component" value="Chromosome"/>
</dbReference>
<dbReference type="SUPFAM" id="SSF54593">
    <property type="entry name" value="Glyoxalase/Bleomycin resistance protein/Dihydroxybiphenyl dioxygenase"/>
    <property type="match status" value="1"/>
</dbReference>
<evidence type="ECO:0000259" key="1">
    <source>
        <dbReference type="PROSITE" id="PS51819"/>
    </source>
</evidence>
<dbReference type="Gene3D" id="3.30.720.110">
    <property type="match status" value="1"/>
</dbReference>
<name>A0ABZ2JZ78_9BACT</name>
<organism evidence="2 3">
    <name type="scientific">Pendulispora brunnea</name>
    <dbReference type="NCBI Taxonomy" id="2905690"/>
    <lineage>
        <taxon>Bacteria</taxon>
        <taxon>Pseudomonadati</taxon>
        <taxon>Myxococcota</taxon>
        <taxon>Myxococcia</taxon>
        <taxon>Myxococcales</taxon>
        <taxon>Sorangiineae</taxon>
        <taxon>Pendulisporaceae</taxon>
        <taxon>Pendulispora</taxon>
    </lineage>
</organism>
<dbReference type="RefSeq" id="WP_394840830.1">
    <property type="nucleotide sequence ID" value="NZ_CP089982.1"/>
</dbReference>
<protein>
    <submittedName>
        <fullName evidence="2">VOC family protein</fullName>
    </submittedName>
</protein>
<dbReference type="EMBL" id="CP089982">
    <property type="protein sequence ID" value="WXA90217.1"/>
    <property type="molecule type" value="Genomic_DNA"/>
</dbReference>
<dbReference type="PANTHER" id="PTHR34109:SF1">
    <property type="entry name" value="VOC DOMAIN-CONTAINING PROTEIN"/>
    <property type="match status" value="1"/>
</dbReference>
<dbReference type="CDD" id="cd07246">
    <property type="entry name" value="VOC_like"/>
    <property type="match status" value="1"/>
</dbReference>
<dbReference type="Gene3D" id="3.30.720.120">
    <property type="match status" value="1"/>
</dbReference>